<proteinExistence type="predicted"/>
<evidence type="ECO:0000259" key="2">
    <source>
        <dbReference type="PROSITE" id="PS50278"/>
    </source>
</evidence>
<feature type="signal peptide" evidence="1">
    <location>
        <begin position="1"/>
        <end position="19"/>
    </location>
</feature>
<dbReference type="GO" id="GO:0008083">
    <property type="term" value="F:growth factor activity"/>
    <property type="evidence" value="ECO:0007669"/>
    <property type="project" value="InterPro"/>
</dbReference>
<dbReference type="InterPro" id="IPR000072">
    <property type="entry name" value="PDGF/VEGF_dom"/>
</dbReference>
<dbReference type="PROSITE" id="PS50278">
    <property type="entry name" value="PDGF_2"/>
    <property type="match status" value="1"/>
</dbReference>
<protein>
    <recommendedName>
        <fullName evidence="2">Platelet-derived growth factor (PDGF) family profile domain-containing protein</fullName>
    </recommendedName>
</protein>
<keyword evidence="1" id="KW-0732">Signal</keyword>
<dbReference type="InterPro" id="IPR029034">
    <property type="entry name" value="Cystine-knot_cytokine"/>
</dbReference>
<dbReference type="SUPFAM" id="SSF57501">
    <property type="entry name" value="Cystine-knot cytokines"/>
    <property type="match status" value="1"/>
</dbReference>
<evidence type="ECO:0000256" key="1">
    <source>
        <dbReference type="SAM" id="SignalP"/>
    </source>
</evidence>
<gene>
    <name evidence="3" type="ORF">OTU49_007240</name>
</gene>
<evidence type="ECO:0000313" key="4">
    <source>
        <dbReference type="Proteomes" id="UP001445076"/>
    </source>
</evidence>
<organism evidence="3 4">
    <name type="scientific">Cherax quadricarinatus</name>
    <name type="common">Australian red claw crayfish</name>
    <dbReference type="NCBI Taxonomy" id="27406"/>
    <lineage>
        <taxon>Eukaryota</taxon>
        <taxon>Metazoa</taxon>
        <taxon>Ecdysozoa</taxon>
        <taxon>Arthropoda</taxon>
        <taxon>Crustacea</taxon>
        <taxon>Multicrustacea</taxon>
        <taxon>Malacostraca</taxon>
        <taxon>Eumalacostraca</taxon>
        <taxon>Eucarida</taxon>
        <taxon>Decapoda</taxon>
        <taxon>Pleocyemata</taxon>
        <taxon>Astacidea</taxon>
        <taxon>Parastacoidea</taxon>
        <taxon>Parastacidae</taxon>
        <taxon>Cherax</taxon>
    </lineage>
</organism>
<sequence>MQSMKLLLLLLCVVVAVNTMSVSSMGKVSPRKSGKSAAEKAFKLEVKQLKKMKCKPRLVKVYVADELGETSDYHDKWLFPEVLAVKRCSASYSYCGDNLGRDTKICATTTHKMKNFTIRYLENNNSNNFEYFKLPIKVDSKCDCV</sequence>
<feature type="chain" id="PRO_5043441181" description="Platelet-derived growth factor (PDGF) family profile domain-containing protein" evidence="1">
    <location>
        <begin position="20"/>
        <end position="145"/>
    </location>
</feature>
<evidence type="ECO:0000313" key="3">
    <source>
        <dbReference type="EMBL" id="KAK8732204.1"/>
    </source>
</evidence>
<dbReference type="EMBL" id="JARKIK010000058">
    <property type="protein sequence ID" value="KAK8732204.1"/>
    <property type="molecule type" value="Genomic_DNA"/>
</dbReference>
<reference evidence="3 4" key="1">
    <citation type="journal article" date="2024" name="BMC Genomics">
        <title>Genome assembly of redclaw crayfish (Cherax quadricarinatus) provides insights into its immune adaptation and hypoxia tolerance.</title>
        <authorList>
            <person name="Liu Z."/>
            <person name="Zheng J."/>
            <person name="Li H."/>
            <person name="Fang K."/>
            <person name="Wang S."/>
            <person name="He J."/>
            <person name="Zhou D."/>
            <person name="Weng S."/>
            <person name="Chi M."/>
            <person name="Gu Z."/>
            <person name="He J."/>
            <person name="Li F."/>
            <person name="Wang M."/>
        </authorList>
    </citation>
    <scope>NUCLEOTIDE SEQUENCE [LARGE SCALE GENOMIC DNA]</scope>
    <source>
        <strain evidence="3">ZL_2023a</strain>
    </source>
</reference>
<feature type="domain" description="Platelet-derived growth factor (PDGF) family profile" evidence="2">
    <location>
        <begin position="39"/>
        <end position="145"/>
    </location>
</feature>
<dbReference type="Gene3D" id="2.10.90.10">
    <property type="entry name" value="Cystine-knot cytokines"/>
    <property type="match status" value="1"/>
</dbReference>
<dbReference type="Proteomes" id="UP001445076">
    <property type="component" value="Unassembled WGS sequence"/>
</dbReference>
<dbReference type="GO" id="GO:0016020">
    <property type="term" value="C:membrane"/>
    <property type="evidence" value="ECO:0007669"/>
    <property type="project" value="InterPro"/>
</dbReference>
<name>A0AAW0WW19_CHEQU</name>
<dbReference type="AlphaFoldDB" id="A0AAW0WW19"/>
<accession>A0AAW0WW19</accession>
<comment type="caution">
    <text evidence="3">The sequence shown here is derived from an EMBL/GenBank/DDBJ whole genome shotgun (WGS) entry which is preliminary data.</text>
</comment>
<keyword evidence="4" id="KW-1185">Reference proteome</keyword>